<dbReference type="FunFam" id="3.30.40.10:FF:000442">
    <property type="entry name" value="RING-type E3 ubiquitin transferase"/>
    <property type="match status" value="1"/>
</dbReference>
<evidence type="ECO:0000313" key="11">
    <source>
        <dbReference type="Proteomes" id="UP001153076"/>
    </source>
</evidence>
<dbReference type="SUPFAM" id="SSF48371">
    <property type="entry name" value="ARM repeat"/>
    <property type="match status" value="1"/>
</dbReference>
<comment type="caution">
    <text evidence="10">The sequence shown here is derived from an EMBL/GenBank/DDBJ whole genome shotgun (WGS) entry which is preliminary data.</text>
</comment>
<dbReference type="EMBL" id="JAKOGI010001156">
    <property type="protein sequence ID" value="KAJ8427323.1"/>
    <property type="molecule type" value="Genomic_DNA"/>
</dbReference>
<dbReference type="SMART" id="SM00504">
    <property type="entry name" value="Ubox"/>
    <property type="match status" value="1"/>
</dbReference>
<evidence type="ECO:0000256" key="7">
    <source>
        <dbReference type="PROSITE-ProRule" id="PRU00259"/>
    </source>
</evidence>
<keyword evidence="8" id="KW-0175">Coiled coil</keyword>
<keyword evidence="5" id="KW-0677">Repeat</keyword>
<dbReference type="InterPro" id="IPR057623">
    <property type="entry name" value="PUB12-19-like_N"/>
</dbReference>
<comment type="pathway">
    <text evidence="2">Protein modification; protein ubiquitination.</text>
</comment>
<dbReference type="InterPro" id="IPR000225">
    <property type="entry name" value="Armadillo"/>
</dbReference>
<evidence type="ECO:0000256" key="3">
    <source>
        <dbReference type="ARBA" id="ARBA00012483"/>
    </source>
</evidence>
<sequence>MLQKSDPDGRWILKFPAVRPCEDVSPATLIASLINLSRSIIAYKAKFFSSQKRICRELIRQTEILLIFFEEIRDCGLGISKTLNLCLSELHFALQKVRFLLQDCTRDGCRFYTLMKSCFVANEFSVVVRSVAMALDIVTVQLGSLQVSQEVRELVELLAKQTQKVKIETDPNELSVMDTVRLILDQFEHQFGPVRGTVKWALGYLGIHTWGQCNMEVKFLEEEISNAEEEEEDREICMLSSLLGFLCYCRGVVFDTLDKSQENINRTDARELLRCLNPEDFRCPISLEFISDPVTTSTGHTYDRLSIQKWLKAGHMLCPKTGEKLISTELVPNLALKKLIQQFYYDNRISTAKSGAKNKDSSRKTTFPSPAFKGAMKILAQFLAGRLTYGTYEQQNKAAYEIRLLAKSNVFNRSVIIDMGNVAPLLDLLTSRDAETQENAIAALSKLSKHPKGQKDIMKQGGLMLLISVLKGGLKMESRQSAAATIFYLSSVDGYRRMIGSTREGISALIELIKDGTLCGKKNALAAIFGLLVYNGNHERAFEAGIVPLLVDLIACTERSDLLADSLVVLDALAEKIDGSIAILQTPALPLIMGLVKSSISRVAKEYCVSILLSLCCNGGAEVIGVLAKESAIMPTLYSLIADGTSHACKKALRLINMLQKFHGSSSSSIAVASKLRKERIVRSYESEEDIEAALRDAGANGQPMEKPFRPHLLLQRSLAHATAMQDCRAWNSSVDRPFSYFPIYRKLICKDFTEFAGSKLWVLYNLSSFKGLK</sequence>
<protein>
    <recommendedName>
        <fullName evidence="3">RING-type E3 ubiquitin transferase</fullName>
        <ecNumber evidence="3">2.3.2.27</ecNumber>
    </recommendedName>
</protein>
<evidence type="ECO:0000256" key="4">
    <source>
        <dbReference type="ARBA" id="ARBA00022679"/>
    </source>
</evidence>
<dbReference type="InterPro" id="IPR058678">
    <property type="entry name" value="ARM_PUB"/>
</dbReference>
<keyword evidence="4" id="KW-0808">Transferase</keyword>
<dbReference type="Pfam" id="PF25368">
    <property type="entry name" value="PUB10_N"/>
    <property type="match status" value="1"/>
</dbReference>
<dbReference type="PANTHER" id="PTHR23315:SF116">
    <property type="entry name" value="RING-TYPE E3 UBIQUITIN TRANSFERASE"/>
    <property type="match status" value="1"/>
</dbReference>
<dbReference type="Gene3D" id="3.30.40.10">
    <property type="entry name" value="Zinc/RING finger domain, C3HC4 (zinc finger)"/>
    <property type="match status" value="1"/>
</dbReference>
<dbReference type="Pfam" id="PF25598">
    <property type="entry name" value="ARM_PUB"/>
    <property type="match status" value="1"/>
</dbReference>
<keyword evidence="6" id="KW-0833">Ubl conjugation pathway</keyword>
<comment type="catalytic activity">
    <reaction evidence="1">
        <text>S-ubiquitinyl-[E2 ubiquitin-conjugating enzyme]-L-cysteine + [acceptor protein]-L-lysine = [E2 ubiquitin-conjugating enzyme]-L-cysteine + N(6)-ubiquitinyl-[acceptor protein]-L-lysine.</text>
        <dbReference type="EC" id="2.3.2.27"/>
    </reaction>
</comment>
<dbReference type="GO" id="GO:0016567">
    <property type="term" value="P:protein ubiquitination"/>
    <property type="evidence" value="ECO:0007669"/>
    <property type="project" value="InterPro"/>
</dbReference>
<dbReference type="InterPro" id="IPR011989">
    <property type="entry name" value="ARM-like"/>
</dbReference>
<feature type="coiled-coil region" evidence="8">
    <location>
        <begin position="210"/>
        <end position="237"/>
    </location>
</feature>
<dbReference type="InterPro" id="IPR003613">
    <property type="entry name" value="Ubox_domain"/>
</dbReference>
<reference evidence="10" key="1">
    <citation type="submission" date="2022-04" db="EMBL/GenBank/DDBJ databases">
        <title>Carnegiea gigantea Genome sequencing and assembly v2.</title>
        <authorList>
            <person name="Copetti D."/>
            <person name="Sanderson M.J."/>
            <person name="Burquez A."/>
            <person name="Wojciechowski M.F."/>
        </authorList>
    </citation>
    <scope>NUCLEOTIDE SEQUENCE</scope>
    <source>
        <strain evidence="10">SGP5-SGP5p</strain>
        <tissue evidence="10">Aerial part</tissue>
    </source>
</reference>
<dbReference type="InterPro" id="IPR016024">
    <property type="entry name" value="ARM-type_fold"/>
</dbReference>
<dbReference type="SMART" id="SM00185">
    <property type="entry name" value="ARM"/>
    <property type="match status" value="3"/>
</dbReference>
<dbReference type="SUPFAM" id="SSF57850">
    <property type="entry name" value="RING/U-box"/>
    <property type="match status" value="1"/>
</dbReference>
<dbReference type="InterPro" id="IPR045210">
    <property type="entry name" value="RING-Ubox_PUB"/>
</dbReference>
<dbReference type="OrthoDB" id="10064100at2759"/>
<dbReference type="PROSITE" id="PS50176">
    <property type="entry name" value="ARM_REPEAT"/>
    <property type="match status" value="1"/>
</dbReference>
<organism evidence="10 11">
    <name type="scientific">Carnegiea gigantea</name>
    <dbReference type="NCBI Taxonomy" id="171969"/>
    <lineage>
        <taxon>Eukaryota</taxon>
        <taxon>Viridiplantae</taxon>
        <taxon>Streptophyta</taxon>
        <taxon>Embryophyta</taxon>
        <taxon>Tracheophyta</taxon>
        <taxon>Spermatophyta</taxon>
        <taxon>Magnoliopsida</taxon>
        <taxon>eudicotyledons</taxon>
        <taxon>Gunneridae</taxon>
        <taxon>Pentapetalae</taxon>
        <taxon>Caryophyllales</taxon>
        <taxon>Cactineae</taxon>
        <taxon>Cactaceae</taxon>
        <taxon>Cactoideae</taxon>
        <taxon>Echinocereeae</taxon>
        <taxon>Carnegiea</taxon>
    </lineage>
</organism>
<dbReference type="GO" id="GO:0061630">
    <property type="term" value="F:ubiquitin protein ligase activity"/>
    <property type="evidence" value="ECO:0007669"/>
    <property type="project" value="UniProtKB-EC"/>
</dbReference>
<dbReference type="GO" id="GO:0010029">
    <property type="term" value="P:regulation of seed germination"/>
    <property type="evidence" value="ECO:0007669"/>
    <property type="project" value="UniProtKB-ARBA"/>
</dbReference>
<dbReference type="InterPro" id="IPR013083">
    <property type="entry name" value="Znf_RING/FYVE/PHD"/>
</dbReference>
<evidence type="ECO:0000256" key="6">
    <source>
        <dbReference type="ARBA" id="ARBA00022786"/>
    </source>
</evidence>
<dbReference type="Proteomes" id="UP001153076">
    <property type="component" value="Unassembled WGS sequence"/>
</dbReference>
<accession>A0A9Q1JNM2</accession>
<evidence type="ECO:0000259" key="9">
    <source>
        <dbReference type="PROSITE" id="PS51698"/>
    </source>
</evidence>
<name>A0A9Q1JNM2_9CARY</name>
<dbReference type="Gene3D" id="1.25.10.10">
    <property type="entry name" value="Leucine-rich Repeat Variant"/>
    <property type="match status" value="1"/>
</dbReference>
<evidence type="ECO:0000256" key="2">
    <source>
        <dbReference type="ARBA" id="ARBA00004906"/>
    </source>
</evidence>
<dbReference type="PROSITE" id="PS51698">
    <property type="entry name" value="U_BOX"/>
    <property type="match status" value="1"/>
</dbReference>
<keyword evidence="11" id="KW-1185">Reference proteome</keyword>
<evidence type="ECO:0000313" key="10">
    <source>
        <dbReference type="EMBL" id="KAJ8427323.1"/>
    </source>
</evidence>
<evidence type="ECO:0000256" key="8">
    <source>
        <dbReference type="SAM" id="Coils"/>
    </source>
</evidence>
<dbReference type="FunFam" id="1.25.10.10:FF:000485">
    <property type="entry name" value="RING-type E3 ubiquitin transferase"/>
    <property type="match status" value="1"/>
</dbReference>
<gene>
    <name evidence="10" type="ORF">Cgig2_030588</name>
</gene>
<dbReference type="EC" id="2.3.2.27" evidence="3"/>
<dbReference type="CDD" id="cd16664">
    <property type="entry name" value="RING-Ubox_PUB"/>
    <property type="match status" value="1"/>
</dbReference>
<feature type="repeat" description="ARM" evidence="7">
    <location>
        <begin position="420"/>
        <end position="462"/>
    </location>
</feature>
<proteinExistence type="predicted"/>
<evidence type="ECO:0000256" key="5">
    <source>
        <dbReference type="ARBA" id="ARBA00022737"/>
    </source>
</evidence>
<dbReference type="PANTHER" id="PTHR23315">
    <property type="entry name" value="U BOX DOMAIN-CONTAINING"/>
    <property type="match status" value="1"/>
</dbReference>
<dbReference type="Pfam" id="PF04564">
    <property type="entry name" value="U-box"/>
    <property type="match status" value="1"/>
</dbReference>
<evidence type="ECO:0000256" key="1">
    <source>
        <dbReference type="ARBA" id="ARBA00000900"/>
    </source>
</evidence>
<dbReference type="AlphaFoldDB" id="A0A9Q1JNM2"/>
<feature type="domain" description="U-box" evidence="9">
    <location>
        <begin position="276"/>
        <end position="350"/>
    </location>
</feature>